<feature type="transmembrane region" description="Helical" evidence="6">
    <location>
        <begin position="99"/>
        <end position="119"/>
    </location>
</feature>
<dbReference type="GO" id="GO:0016020">
    <property type="term" value="C:membrane"/>
    <property type="evidence" value="ECO:0007669"/>
    <property type="project" value="UniProtKB-SubCell"/>
</dbReference>
<dbReference type="GO" id="GO:0051606">
    <property type="term" value="P:detection of stimulus"/>
    <property type="evidence" value="ECO:0007669"/>
    <property type="project" value="UniProtKB-ARBA"/>
</dbReference>
<evidence type="ECO:0000256" key="2">
    <source>
        <dbReference type="ARBA" id="ARBA00022692"/>
    </source>
</evidence>
<evidence type="ECO:0000256" key="4">
    <source>
        <dbReference type="ARBA" id="ARBA00023136"/>
    </source>
</evidence>
<comment type="subcellular location">
    <subcellularLocation>
        <location evidence="1">Membrane</location>
        <topology evidence="1">Multi-pass membrane protein</topology>
    </subcellularLocation>
</comment>
<dbReference type="EMBL" id="JH431945">
    <property type="status" value="NOT_ANNOTATED_CDS"/>
    <property type="molecule type" value="Genomic_DNA"/>
</dbReference>
<keyword evidence="5" id="KW-0675">Receptor</keyword>
<keyword evidence="4 6" id="KW-0472">Membrane</keyword>
<evidence type="ECO:0000256" key="6">
    <source>
        <dbReference type="SAM" id="Phobius"/>
    </source>
</evidence>
<dbReference type="Proteomes" id="UP000014500">
    <property type="component" value="Unassembled WGS sequence"/>
</dbReference>
<proteinExistence type="predicted"/>
<dbReference type="GO" id="GO:0007606">
    <property type="term" value="P:sensory perception of chemical stimulus"/>
    <property type="evidence" value="ECO:0007669"/>
    <property type="project" value="TreeGrafter"/>
</dbReference>
<feature type="transmembrane region" description="Helical" evidence="6">
    <location>
        <begin position="165"/>
        <end position="183"/>
    </location>
</feature>
<dbReference type="PANTHER" id="PTHR21421:SF29">
    <property type="entry name" value="GUSTATORY RECEPTOR 5A FOR TREHALOSE-RELATED"/>
    <property type="match status" value="1"/>
</dbReference>
<evidence type="ECO:0000256" key="1">
    <source>
        <dbReference type="ARBA" id="ARBA00004141"/>
    </source>
</evidence>
<dbReference type="PhylomeDB" id="T1J811"/>
<dbReference type="AlphaFoldDB" id="T1J811"/>
<reference evidence="7" key="2">
    <citation type="submission" date="2015-02" db="UniProtKB">
        <authorList>
            <consortium name="EnsemblMetazoa"/>
        </authorList>
    </citation>
    <scope>IDENTIFICATION</scope>
</reference>
<keyword evidence="2 6" id="KW-0812">Transmembrane</keyword>
<evidence type="ECO:0000313" key="8">
    <source>
        <dbReference type="Proteomes" id="UP000014500"/>
    </source>
</evidence>
<evidence type="ECO:0000256" key="3">
    <source>
        <dbReference type="ARBA" id="ARBA00022989"/>
    </source>
</evidence>
<sequence>MFDNVCKLLFVYICYVLSLHFQSLKRRTRQIEIKDSFTLYKTMRNLHKDYDQLSNWTDQVSRGFSPILAFWIAGDVASICFSCRALKSEFSLTNSFLPYGAHDMWILALIFMFGAEIYTQKPQQRCKCSCRQLKPQLCQMLFMQELALGEVGIDVNGIFVLSRTSILTVVGTILTYIVVLYQTP</sequence>
<dbReference type="GO" id="GO:0038023">
    <property type="term" value="F:signaling receptor activity"/>
    <property type="evidence" value="ECO:0007669"/>
    <property type="project" value="UniProtKB-ARBA"/>
</dbReference>
<accession>T1J811</accession>
<feature type="transmembrane region" description="Helical" evidence="6">
    <location>
        <begin position="67"/>
        <end position="87"/>
    </location>
</feature>
<organism evidence="7 8">
    <name type="scientific">Strigamia maritima</name>
    <name type="common">European centipede</name>
    <name type="synonym">Geophilus maritimus</name>
    <dbReference type="NCBI Taxonomy" id="126957"/>
    <lineage>
        <taxon>Eukaryota</taxon>
        <taxon>Metazoa</taxon>
        <taxon>Ecdysozoa</taxon>
        <taxon>Arthropoda</taxon>
        <taxon>Myriapoda</taxon>
        <taxon>Chilopoda</taxon>
        <taxon>Pleurostigmophora</taxon>
        <taxon>Geophilomorpha</taxon>
        <taxon>Linotaeniidae</taxon>
        <taxon>Strigamia</taxon>
    </lineage>
</organism>
<keyword evidence="8" id="KW-1185">Reference proteome</keyword>
<feature type="transmembrane region" description="Helical" evidence="6">
    <location>
        <begin position="6"/>
        <end position="24"/>
    </location>
</feature>
<reference evidence="8" key="1">
    <citation type="submission" date="2011-05" db="EMBL/GenBank/DDBJ databases">
        <authorList>
            <person name="Richards S.R."/>
            <person name="Qu J."/>
            <person name="Jiang H."/>
            <person name="Jhangiani S.N."/>
            <person name="Agravi P."/>
            <person name="Goodspeed R."/>
            <person name="Gross S."/>
            <person name="Mandapat C."/>
            <person name="Jackson L."/>
            <person name="Mathew T."/>
            <person name="Pu L."/>
            <person name="Thornton R."/>
            <person name="Saada N."/>
            <person name="Wilczek-Boney K.B."/>
            <person name="Lee S."/>
            <person name="Kovar C."/>
            <person name="Wu Y."/>
            <person name="Scherer S.E."/>
            <person name="Worley K.C."/>
            <person name="Muzny D.M."/>
            <person name="Gibbs R."/>
        </authorList>
    </citation>
    <scope>NUCLEOTIDE SEQUENCE</scope>
    <source>
        <strain evidence="8">Brora</strain>
    </source>
</reference>
<evidence type="ECO:0000313" key="7">
    <source>
        <dbReference type="EnsemblMetazoa" id="SMAR009827-PA"/>
    </source>
</evidence>
<keyword evidence="3 6" id="KW-1133">Transmembrane helix</keyword>
<evidence type="ECO:0000256" key="5">
    <source>
        <dbReference type="ARBA" id="ARBA00023170"/>
    </source>
</evidence>
<name>T1J811_STRMM</name>
<dbReference type="PANTHER" id="PTHR21421">
    <property type="entry name" value="GUSTATORY RECEPTOR"/>
    <property type="match status" value="1"/>
</dbReference>
<dbReference type="EnsemblMetazoa" id="SMAR009827-RA">
    <property type="protein sequence ID" value="SMAR009827-PA"/>
    <property type="gene ID" value="SMAR009827"/>
</dbReference>
<protein>
    <recommendedName>
        <fullName evidence="9">Gustatory receptor</fullName>
    </recommendedName>
</protein>
<dbReference type="HOGENOM" id="CLU_1470008_0_0_1"/>
<evidence type="ECO:0008006" key="9">
    <source>
        <dbReference type="Google" id="ProtNLM"/>
    </source>
</evidence>